<dbReference type="CDD" id="cd00009">
    <property type="entry name" value="AAA"/>
    <property type="match status" value="1"/>
</dbReference>
<accession>A0A4P2VZ68</accession>
<keyword evidence="3" id="KW-1185">Reference proteome</keyword>
<dbReference type="EMBL" id="AP019368">
    <property type="protein sequence ID" value="BBH54212.1"/>
    <property type="molecule type" value="Genomic_DNA"/>
</dbReference>
<protein>
    <submittedName>
        <fullName evidence="2">DNA replication protein</fullName>
    </submittedName>
</protein>
<evidence type="ECO:0000313" key="3">
    <source>
        <dbReference type="Proteomes" id="UP000291236"/>
    </source>
</evidence>
<dbReference type="AlphaFoldDB" id="A0A4P2VZ68"/>
<proteinExistence type="predicted"/>
<dbReference type="KEGG" id="sbf:JCM31447_26720"/>
<dbReference type="PANTHER" id="PTHR30050">
    <property type="entry name" value="CHROMOSOMAL REPLICATION INITIATOR PROTEIN DNAA"/>
    <property type="match status" value="1"/>
</dbReference>
<evidence type="ECO:0000313" key="2">
    <source>
        <dbReference type="EMBL" id="BBH54212.1"/>
    </source>
</evidence>
<dbReference type="OrthoDB" id="9770694at2"/>
<dbReference type="Proteomes" id="UP000291236">
    <property type="component" value="Chromosome"/>
</dbReference>
<sequence>MSSSRSFEEIFSSLQNLIELRESEEGASVTLMPKCLCGKSDYFMPQAKDLEEELDESHEEQDDSEPIYIERSANKFRFAVCPACNPRLQCRLCEGTGHRVLKEVHVFETDDGEFEHSIENISPNTCACTHTERIVELLNQAEIPCKYMEADFQSFRFEHLNDFQRKKMNENIHKMESFCDSSAAIIKGGKASNHKYFMTLTGPVGSGKTLLATASLKNLIMNHNLTGRFVEFQFLLNQLKAEYEQKRSGFSILKHLIEVDILIIDEFGKGRNENEWQLEKLDDLINSRYNAKKITIITTNYLPQNFKYDEKEIPLTTHKPKSNYWSPSGKPDALTGNIPVNESFWTQTMLERVGARMYERILEVSEFIDFLNIPSYRKLMGKNFLDLYNK</sequence>
<organism evidence="2 3">
    <name type="scientific">Fluviispira sanaruensis</name>
    <dbReference type="NCBI Taxonomy" id="2493639"/>
    <lineage>
        <taxon>Bacteria</taxon>
        <taxon>Pseudomonadati</taxon>
        <taxon>Bdellovibrionota</taxon>
        <taxon>Oligoflexia</taxon>
        <taxon>Silvanigrellales</taxon>
        <taxon>Silvanigrellaceae</taxon>
        <taxon>Fluviispira</taxon>
    </lineage>
</organism>
<name>A0A4P2VZ68_FLUSA</name>
<reference evidence="2 3" key="1">
    <citation type="submission" date="2018-12" db="EMBL/GenBank/DDBJ databases">
        <title>Rubrispira sanarue gen. nov., sp., nov., a member of the order Silvanigrellales, isolated from a brackish lake in Hamamatsu Japan.</title>
        <authorList>
            <person name="Maejima Y."/>
            <person name="Iino T."/>
            <person name="Muraguchi Y."/>
            <person name="Fukuda K."/>
            <person name="Nojiri H."/>
            <person name="Ohkuma M."/>
            <person name="Moriuchi R."/>
            <person name="Dohra H."/>
            <person name="Kimbara K."/>
            <person name="Shintani M."/>
        </authorList>
    </citation>
    <scope>NUCLEOTIDE SEQUENCE [LARGE SCALE GENOMIC DNA]</scope>
    <source>
        <strain evidence="2 3">RF1110005</strain>
    </source>
</reference>
<dbReference type="Gene3D" id="3.40.50.300">
    <property type="entry name" value="P-loop containing nucleotide triphosphate hydrolases"/>
    <property type="match status" value="1"/>
</dbReference>
<dbReference type="RefSeq" id="WP_130611535.1">
    <property type="nucleotide sequence ID" value="NZ_AP019368.1"/>
</dbReference>
<dbReference type="InterPro" id="IPR002611">
    <property type="entry name" value="IstB_ATP-bd"/>
</dbReference>
<dbReference type="GO" id="GO:0006260">
    <property type="term" value="P:DNA replication"/>
    <property type="evidence" value="ECO:0007669"/>
    <property type="project" value="TreeGrafter"/>
</dbReference>
<feature type="domain" description="IstB-like ATP-binding" evidence="1">
    <location>
        <begin position="128"/>
        <end position="301"/>
    </location>
</feature>
<dbReference type="Pfam" id="PF01695">
    <property type="entry name" value="IstB_IS21"/>
    <property type="match status" value="1"/>
</dbReference>
<evidence type="ECO:0000259" key="1">
    <source>
        <dbReference type="Pfam" id="PF01695"/>
    </source>
</evidence>
<dbReference type="SUPFAM" id="SSF52540">
    <property type="entry name" value="P-loop containing nucleoside triphosphate hydrolases"/>
    <property type="match status" value="1"/>
</dbReference>
<dbReference type="PANTHER" id="PTHR30050:SF4">
    <property type="entry name" value="ATP-BINDING PROTEIN RV3427C IN INSERTION SEQUENCE-RELATED"/>
    <property type="match status" value="1"/>
</dbReference>
<gene>
    <name evidence="2" type="ORF">JCM31447_26720</name>
</gene>
<dbReference type="InterPro" id="IPR027417">
    <property type="entry name" value="P-loop_NTPase"/>
</dbReference>
<dbReference type="GO" id="GO:0005524">
    <property type="term" value="F:ATP binding"/>
    <property type="evidence" value="ECO:0007669"/>
    <property type="project" value="InterPro"/>
</dbReference>